<evidence type="ECO:0000313" key="6">
    <source>
        <dbReference type="Proteomes" id="UP000254647"/>
    </source>
</evidence>
<evidence type="ECO:0000259" key="4">
    <source>
        <dbReference type="Pfam" id="PF13377"/>
    </source>
</evidence>
<evidence type="ECO:0000313" key="5">
    <source>
        <dbReference type="EMBL" id="STC73807.1"/>
    </source>
</evidence>
<accession>A0A376CS31</accession>
<keyword evidence="1" id="KW-0805">Transcription regulation</keyword>
<proteinExistence type="predicted"/>
<evidence type="ECO:0000256" key="1">
    <source>
        <dbReference type="ARBA" id="ARBA00023015"/>
    </source>
</evidence>
<keyword evidence="3" id="KW-0804">Transcription</keyword>
<name>A0A376CS31_ECOLX</name>
<gene>
    <name evidence="5" type="primary">idnR_2</name>
    <name evidence="5" type="ORF">NCTC10767_00286</name>
</gene>
<dbReference type="InterPro" id="IPR028082">
    <property type="entry name" value="Peripla_BP_I"/>
</dbReference>
<evidence type="ECO:0000256" key="3">
    <source>
        <dbReference type="ARBA" id="ARBA00023163"/>
    </source>
</evidence>
<dbReference type="Proteomes" id="UP000254647">
    <property type="component" value="Unassembled WGS sequence"/>
</dbReference>
<dbReference type="GO" id="GO:0000976">
    <property type="term" value="F:transcription cis-regulatory region binding"/>
    <property type="evidence" value="ECO:0007669"/>
    <property type="project" value="TreeGrafter"/>
</dbReference>
<keyword evidence="2" id="KW-0238">DNA-binding</keyword>
<dbReference type="Pfam" id="PF13377">
    <property type="entry name" value="Peripla_BP_3"/>
    <property type="match status" value="1"/>
</dbReference>
<dbReference type="AlphaFoldDB" id="A0A376CS31"/>
<evidence type="ECO:0000256" key="2">
    <source>
        <dbReference type="ARBA" id="ARBA00023125"/>
    </source>
</evidence>
<dbReference type="PANTHER" id="PTHR30146">
    <property type="entry name" value="LACI-RELATED TRANSCRIPTIONAL REPRESSOR"/>
    <property type="match status" value="1"/>
</dbReference>
<protein>
    <submittedName>
        <fullName evidence="5">L-idonate regulatory protein</fullName>
    </submittedName>
</protein>
<organism evidence="5 6">
    <name type="scientific">Escherichia coli</name>
    <dbReference type="NCBI Taxonomy" id="562"/>
    <lineage>
        <taxon>Bacteria</taxon>
        <taxon>Pseudomonadati</taxon>
        <taxon>Pseudomonadota</taxon>
        <taxon>Gammaproteobacteria</taxon>
        <taxon>Enterobacterales</taxon>
        <taxon>Enterobacteriaceae</taxon>
        <taxon>Escherichia</taxon>
    </lineage>
</organism>
<reference evidence="5 6" key="1">
    <citation type="submission" date="2018-06" db="EMBL/GenBank/DDBJ databases">
        <authorList>
            <consortium name="Pathogen Informatics"/>
            <person name="Doyle S."/>
        </authorList>
    </citation>
    <scope>NUCLEOTIDE SEQUENCE [LARGE SCALE GENOMIC DNA]</scope>
    <source>
        <strain evidence="5 6">NCTC10767</strain>
    </source>
</reference>
<feature type="domain" description="Transcriptional regulator LacI/GalR-like sensor" evidence="4">
    <location>
        <begin position="32"/>
        <end position="178"/>
    </location>
</feature>
<dbReference type="InterPro" id="IPR046335">
    <property type="entry name" value="LacI/GalR-like_sensor"/>
</dbReference>
<dbReference type="GO" id="GO:0003700">
    <property type="term" value="F:DNA-binding transcription factor activity"/>
    <property type="evidence" value="ECO:0007669"/>
    <property type="project" value="TreeGrafter"/>
</dbReference>
<dbReference type="Gene3D" id="3.40.50.2300">
    <property type="match status" value="1"/>
</dbReference>
<dbReference type="SUPFAM" id="SSF53822">
    <property type="entry name" value="Periplasmic binding protein-like I"/>
    <property type="match status" value="1"/>
</dbReference>
<dbReference type="PANTHER" id="PTHR30146:SF37">
    <property type="entry name" value="HTH-TYPE TRANSCRIPTIONAL REGULATOR IDNR"/>
    <property type="match status" value="1"/>
</dbReference>
<sequence length="183" mass="20918">MYRENGWIWRSVFDNRQAAFDMVCTMLDKRVRRKILYLGSKDDTRDEQRYQGYCDAMMLHNLSPLRMNPRAISSIHLGMQLMRDALSANPDLDGVFCTNDDIAMGALLLCRERNLAVPEQISIAGFHGLEIGRQMIPSLASVITPRFDIGRMAAQMLLSKIKNNDHNHNTVDLGYQIYHGNTL</sequence>
<dbReference type="EMBL" id="UFXW01000004">
    <property type="protein sequence ID" value="STC73807.1"/>
    <property type="molecule type" value="Genomic_DNA"/>
</dbReference>